<dbReference type="Proteomes" id="UP000178735">
    <property type="component" value="Unassembled WGS sequence"/>
</dbReference>
<dbReference type="STRING" id="1817813.A2008_04870"/>
<dbReference type="Pfam" id="PF07238">
    <property type="entry name" value="PilZ"/>
    <property type="match status" value="1"/>
</dbReference>
<organism evidence="2 3">
    <name type="scientific">Candidatus Wallbacteria bacterium GWC2_49_35</name>
    <dbReference type="NCBI Taxonomy" id="1817813"/>
    <lineage>
        <taxon>Bacteria</taxon>
        <taxon>Candidatus Walliibacteriota</taxon>
    </lineage>
</organism>
<dbReference type="EMBL" id="MGFH01000078">
    <property type="protein sequence ID" value="OGM06148.1"/>
    <property type="molecule type" value="Genomic_DNA"/>
</dbReference>
<accession>A0A1F7WVE3</accession>
<proteinExistence type="predicted"/>
<evidence type="ECO:0000313" key="3">
    <source>
        <dbReference type="Proteomes" id="UP000178735"/>
    </source>
</evidence>
<gene>
    <name evidence="2" type="ORF">A2008_04870</name>
</gene>
<dbReference type="GO" id="GO:0035438">
    <property type="term" value="F:cyclic-di-GMP binding"/>
    <property type="evidence" value="ECO:0007669"/>
    <property type="project" value="InterPro"/>
</dbReference>
<dbReference type="AlphaFoldDB" id="A0A1F7WVE3"/>
<name>A0A1F7WVE3_9BACT</name>
<protein>
    <recommendedName>
        <fullName evidence="1">PilZ domain-containing protein</fullName>
    </recommendedName>
</protein>
<evidence type="ECO:0000259" key="1">
    <source>
        <dbReference type="Pfam" id="PF07238"/>
    </source>
</evidence>
<evidence type="ECO:0000313" key="2">
    <source>
        <dbReference type="EMBL" id="OGM06148.1"/>
    </source>
</evidence>
<reference evidence="2 3" key="1">
    <citation type="journal article" date="2016" name="Nat. Commun.">
        <title>Thousands of microbial genomes shed light on interconnected biogeochemical processes in an aquifer system.</title>
        <authorList>
            <person name="Anantharaman K."/>
            <person name="Brown C.T."/>
            <person name="Hug L.A."/>
            <person name="Sharon I."/>
            <person name="Castelle C.J."/>
            <person name="Probst A.J."/>
            <person name="Thomas B.C."/>
            <person name="Singh A."/>
            <person name="Wilkins M.J."/>
            <person name="Karaoz U."/>
            <person name="Brodie E.L."/>
            <person name="Williams K.H."/>
            <person name="Hubbard S.S."/>
            <person name="Banfield J.F."/>
        </authorList>
    </citation>
    <scope>NUCLEOTIDE SEQUENCE [LARGE SCALE GENOMIC DNA]</scope>
</reference>
<dbReference type="InterPro" id="IPR009875">
    <property type="entry name" value="PilZ_domain"/>
</dbReference>
<comment type="caution">
    <text evidence="2">The sequence shown here is derived from an EMBL/GenBank/DDBJ whole genome shotgun (WGS) entry which is preliminary data.</text>
</comment>
<sequence>MWDKLSNIFEHLSNKKKSAHVEYYNYNEFIPNDVQQRRTHLRLELFLPLNFWRVIRKTPGVELCDETLKHGDFQRVPTEGGMGLNLSGTGVLIISHEDFTKDDFIEIDDRIFGKQMNIFGKVIRGNTTEVDNKKICEFAVHFIHIKESDYEFLVRSIFEKIKGLKNITRKDYLR</sequence>
<feature type="domain" description="PilZ" evidence="1">
    <location>
        <begin position="74"/>
        <end position="159"/>
    </location>
</feature>